<reference evidence="1" key="1">
    <citation type="submission" date="2024-09" db="EMBL/GenBank/DDBJ databases">
        <title>Draft Genome Sequences of Neofusicoccum parvum.</title>
        <authorList>
            <person name="Ashida A."/>
            <person name="Camagna M."/>
            <person name="Tanaka A."/>
            <person name="Takemoto D."/>
        </authorList>
    </citation>
    <scope>NUCLEOTIDE SEQUENCE</scope>
    <source>
        <strain evidence="1">PPO83</strain>
    </source>
</reference>
<organism evidence="1 2">
    <name type="scientific">Neofusicoccum parvum</name>
    <dbReference type="NCBI Taxonomy" id="310453"/>
    <lineage>
        <taxon>Eukaryota</taxon>
        <taxon>Fungi</taxon>
        <taxon>Dikarya</taxon>
        <taxon>Ascomycota</taxon>
        <taxon>Pezizomycotina</taxon>
        <taxon>Dothideomycetes</taxon>
        <taxon>Dothideomycetes incertae sedis</taxon>
        <taxon>Botryosphaeriales</taxon>
        <taxon>Botryosphaeriaceae</taxon>
        <taxon>Neofusicoccum</taxon>
    </lineage>
</organism>
<keyword evidence="2" id="KW-1185">Reference proteome</keyword>
<sequence>MILDFLFTPWALLALPVLYYLLPYLRNKAIRDIPAPFPAQFTNLWLLWQVRQGRRFLAVHDVHKKLGKMVRIQPHHISIADPDAIPLIYGHGNGFLKSEYYDAFVSIQRGLFNTRDRAEHTRKRKTVAHTFSAKSIGQFEQYMHGNLELLVKQWDRMAKESSSGWAEMDALHWFNYLAFDIIGDLAFGAPFGMLKEGRDFAEVRESPDAPPKTAPAIEVLNRRGEVSAAIGCMPWIKPWAKYFPDPFFSKGVEAVENLAGIAVARVKQRLDNADQVDRVDLLARLMEGKDEKGEKLGRQELTAEALTQLIAGSDTTSNTSCALLYHCLRNPQVIKKLQKELDQAIPNIDTVPEFSMVKDLPYLDAVIKETMRIHSTSSLGLPRMVVGAGVTVADHYFPAGTVLSVPSYSIHHSTAIWGADADAFRPERWEGVTERQKAAFIPFSYGPRACVGRNVAEMELALIVSTVFRRYEFELRQGEMETREGFLRKPLALEVGMRKRTV</sequence>
<dbReference type="Proteomes" id="UP001165186">
    <property type="component" value="Unassembled WGS sequence"/>
</dbReference>
<gene>
    <name evidence="1" type="primary">g11471</name>
    <name evidence="1" type="ORF">NpPPO83_00011471</name>
</gene>
<dbReference type="EMBL" id="BSXG01000032">
    <property type="protein sequence ID" value="GME26902.1"/>
    <property type="molecule type" value="Genomic_DNA"/>
</dbReference>
<protein>
    <submittedName>
        <fullName evidence="1">Benzoate 4-monooxygenase protein</fullName>
    </submittedName>
</protein>
<comment type="caution">
    <text evidence="1">The sequence shown here is derived from an EMBL/GenBank/DDBJ whole genome shotgun (WGS) entry which is preliminary data.</text>
</comment>
<evidence type="ECO:0000313" key="2">
    <source>
        <dbReference type="Proteomes" id="UP001165186"/>
    </source>
</evidence>
<proteinExistence type="predicted"/>
<accession>A0ACB5S270</accession>
<name>A0ACB5S270_9PEZI</name>
<evidence type="ECO:0000313" key="1">
    <source>
        <dbReference type="EMBL" id="GME26902.1"/>
    </source>
</evidence>